<protein>
    <submittedName>
        <fullName evidence="2">39203_t:CDS:1</fullName>
    </submittedName>
</protein>
<evidence type="ECO:0000313" key="2">
    <source>
        <dbReference type="EMBL" id="CAG8855332.1"/>
    </source>
</evidence>
<feature type="non-terminal residue" evidence="2">
    <location>
        <position position="194"/>
    </location>
</feature>
<feature type="coiled-coil region" evidence="1">
    <location>
        <begin position="138"/>
        <end position="184"/>
    </location>
</feature>
<dbReference type="EMBL" id="CAJVQB010148239">
    <property type="protein sequence ID" value="CAG8855332.1"/>
    <property type="molecule type" value="Genomic_DNA"/>
</dbReference>
<accession>A0ABN7XJ55</accession>
<reference evidence="2 3" key="1">
    <citation type="submission" date="2021-06" db="EMBL/GenBank/DDBJ databases">
        <authorList>
            <person name="Kallberg Y."/>
            <person name="Tangrot J."/>
            <person name="Rosling A."/>
        </authorList>
    </citation>
    <scope>NUCLEOTIDE SEQUENCE [LARGE SCALE GENOMIC DNA]</scope>
    <source>
        <strain evidence="2 3">120-4 pot B 10/14</strain>
    </source>
</reference>
<name>A0ABN7XJ55_GIGMA</name>
<keyword evidence="3" id="KW-1185">Reference proteome</keyword>
<dbReference type="Proteomes" id="UP000789901">
    <property type="component" value="Unassembled WGS sequence"/>
</dbReference>
<keyword evidence="1" id="KW-0175">Coiled coil</keyword>
<proteinExistence type="predicted"/>
<sequence length="194" mass="23278">NENSIINKNIQELKIQLSKEKITEDKKDRINTLINKFNRKISNNKIEKNVIERKSIEPDEIKPPKFPKLEDKEKLDLEIDFICNKNPEFHKEFDKLRRTRRDHVKLYEQLLKEINNPNVKIDDLKHDKGSISKKINKLKNIELTKDLFEELYEKYNEKYTKLIADNTKEFAQELERQINEEKNSKNIDGSIKKN</sequence>
<evidence type="ECO:0000313" key="3">
    <source>
        <dbReference type="Proteomes" id="UP000789901"/>
    </source>
</evidence>
<organism evidence="2 3">
    <name type="scientific">Gigaspora margarita</name>
    <dbReference type="NCBI Taxonomy" id="4874"/>
    <lineage>
        <taxon>Eukaryota</taxon>
        <taxon>Fungi</taxon>
        <taxon>Fungi incertae sedis</taxon>
        <taxon>Mucoromycota</taxon>
        <taxon>Glomeromycotina</taxon>
        <taxon>Glomeromycetes</taxon>
        <taxon>Diversisporales</taxon>
        <taxon>Gigasporaceae</taxon>
        <taxon>Gigaspora</taxon>
    </lineage>
</organism>
<gene>
    <name evidence="2" type="ORF">GMARGA_LOCUS44153</name>
</gene>
<comment type="caution">
    <text evidence="2">The sequence shown here is derived from an EMBL/GenBank/DDBJ whole genome shotgun (WGS) entry which is preliminary data.</text>
</comment>
<feature type="non-terminal residue" evidence="2">
    <location>
        <position position="1"/>
    </location>
</feature>
<evidence type="ECO:0000256" key="1">
    <source>
        <dbReference type="SAM" id="Coils"/>
    </source>
</evidence>